<reference evidence="8" key="1">
    <citation type="submission" date="2021-04" db="EMBL/GenBank/DDBJ databases">
        <authorList>
            <consortium name="Molecular Ecology Group"/>
        </authorList>
    </citation>
    <scope>NUCLEOTIDE SEQUENCE</scope>
</reference>
<comment type="similarity">
    <text evidence="2">Belongs to the MS4A family.</text>
</comment>
<gene>
    <name evidence="8" type="ORF">CUNI_LOCUS22114</name>
</gene>
<comment type="caution">
    <text evidence="8">The sequence shown here is derived from an EMBL/GenBank/DDBJ whole genome shotgun (WGS) entry which is preliminary data.</text>
</comment>
<keyword evidence="4 7" id="KW-1133">Transmembrane helix</keyword>
<dbReference type="Pfam" id="PF04103">
    <property type="entry name" value="CD20"/>
    <property type="match status" value="1"/>
</dbReference>
<evidence type="ECO:0000313" key="8">
    <source>
        <dbReference type="EMBL" id="CAG5136556.1"/>
    </source>
</evidence>
<evidence type="ECO:0000256" key="3">
    <source>
        <dbReference type="ARBA" id="ARBA00022692"/>
    </source>
</evidence>
<dbReference type="GO" id="GO:0016020">
    <property type="term" value="C:membrane"/>
    <property type="evidence" value="ECO:0007669"/>
    <property type="project" value="UniProtKB-SubCell"/>
</dbReference>
<evidence type="ECO:0000256" key="4">
    <source>
        <dbReference type="ARBA" id="ARBA00022989"/>
    </source>
</evidence>
<dbReference type="AlphaFoldDB" id="A0A8S4AC52"/>
<evidence type="ECO:0000256" key="7">
    <source>
        <dbReference type="SAM" id="Phobius"/>
    </source>
</evidence>
<dbReference type="OrthoDB" id="6115041at2759"/>
<accession>A0A8S4AC52</accession>
<feature type="transmembrane region" description="Helical" evidence="7">
    <location>
        <begin position="141"/>
        <end position="162"/>
    </location>
</feature>
<proteinExistence type="inferred from homology"/>
<dbReference type="InterPro" id="IPR030417">
    <property type="entry name" value="MS4A"/>
</dbReference>
<evidence type="ECO:0000256" key="1">
    <source>
        <dbReference type="ARBA" id="ARBA00004141"/>
    </source>
</evidence>
<dbReference type="PANTHER" id="PTHR23320:SF130">
    <property type="entry name" value="TRANSMEMBRANE PROTEIN 212"/>
    <property type="match status" value="1"/>
</dbReference>
<protein>
    <submittedName>
        <fullName evidence="8">Uncharacterized protein</fullName>
    </submittedName>
</protein>
<feature type="region of interest" description="Disordered" evidence="6">
    <location>
        <begin position="1"/>
        <end position="20"/>
    </location>
</feature>
<evidence type="ECO:0000256" key="5">
    <source>
        <dbReference type="ARBA" id="ARBA00023136"/>
    </source>
</evidence>
<feature type="transmembrane region" description="Helical" evidence="7">
    <location>
        <begin position="25"/>
        <end position="47"/>
    </location>
</feature>
<keyword evidence="3 7" id="KW-0812">Transmembrane</keyword>
<dbReference type="InterPro" id="IPR007237">
    <property type="entry name" value="CD20-like"/>
</dbReference>
<feature type="transmembrane region" description="Helical" evidence="7">
    <location>
        <begin position="107"/>
        <end position="129"/>
    </location>
</feature>
<evidence type="ECO:0000313" key="9">
    <source>
        <dbReference type="Proteomes" id="UP000678393"/>
    </source>
</evidence>
<sequence length="179" mass="19259">MAPAVKMAGSSPERDSVDSDSGMRVLGAVQINIGILVFVLGVVDLILTMTSYDRDLKSYGWHYHTVVTLTTLSSPLWSGLWFSITGALAACFSYGRPTTVLYSKMALVVTSLLCCALFGPACAVINGFISYTRHNLAKGDYQWLISLIVCFLAVLEVVMATVTSSVTCCCSTFSSTQLI</sequence>
<dbReference type="EMBL" id="CAJHNH020008543">
    <property type="protein sequence ID" value="CAG5136556.1"/>
    <property type="molecule type" value="Genomic_DNA"/>
</dbReference>
<name>A0A8S4AC52_9EUPU</name>
<evidence type="ECO:0000256" key="6">
    <source>
        <dbReference type="SAM" id="MobiDB-lite"/>
    </source>
</evidence>
<keyword evidence="9" id="KW-1185">Reference proteome</keyword>
<keyword evidence="5 7" id="KW-0472">Membrane</keyword>
<organism evidence="8 9">
    <name type="scientific">Candidula unifasciata</name>
    <dbReference type="NCBI Taxonomy" id="100452"/>
    <lineage>
        <taxon>Eukaryota</taxon>
        <taxon>Metazoa</taxon>
        <taxon>Spiralia</taxon>
        <taxon>Lophotrochozoa</taxon>
        <taxon>Mollusca</taxon>
        <taxon>Gastropoda</taxon>
        <taxon>Heterobranchia</taxon>
        <taxon>Euthyneura</taxon>
        <taxon>Panpulmonata</taxon>
        <taxon>Eupulmonata</taxon>
        <taxon>Stylommatophora</taxon>
        <taxon>Helicina</taxon>
        <taxon>Helicoidea</taxon>
        <taxon>Geomitridae</taxon>
        <taxon>Candidula</taxon>
    </lineage>
</organism>
<dbReference type="Proteomes" id="UP000678393">
    <property type="component" value="Unassembled WGS sequence"/>
</dbReference>
<dbReference type="PANTHER" id="PTHR23320">
    <property type="entry name" value="MEMBRANE-SPANNING 4-DOMAINS SUBFAMILY A MS4A -RELATED"/>
    <property type="match status" value="1"/>
</dbReference>
<feature type="transmembrane region" description="Helical" evidence="7">
    <location>
        <begin position="76"/>
        <end position="95"/>
    </location>
</feature>
<comment type="subcellular location">
    <subcellularLocation>
        <location evidence="1">Membrane</location>
        <topology evidence="1">Multi-pass membrane protein</topology>
    </subcellularLocation>
</comment>
<evidence type="ECO:0000256" key="2">
    <source>
        <dbReference type="ARBA" id="ARBA00009565"/>
    </source>
</evidence>